<dbReference type="InterPro" id="IPR027417">
    <property type="entry name" value="P-loop_NTPase"/>
</dbReference>
<dbReference type="GO" id="GO:0004386">
    <property type="term" value="F:helicase activity"/>
    <property type="evidence" value="ECO:0007669"/>
    <property type="project" value="UniProtKB-KW"/>
</dbReference>
<dbReference type="CDD" id="cd00268">
    <property type="entry name" value="DEADc"/>
    <property type="match status" value="1"/>
</dbReference>
<dbReference type="InterPro" id="IPR050547">
    <property type="entry name" value="DEAD_box_RNA_helicases"/>
</dbReference>
<keyword evidence="3 8" id="KW-0347">Helicase</keyword>
<dbReference type="PROSITE" id="PS51192">
    <property type="entry name" value="HELICASE_ATP_BIND_1"/>
    <property type="match status" value="1"/>
</dbReference>
<dbReference type="EMBL" id="JBHUHO010000030">
    <property type="protein sequence ID" value="MFD2116551.1"/>
    <property type="molecule type" value="Genomic_DNA"/>
</dbReference>
<evidence type="ECO:0000259" key="7">
    <source>
        <dbReference type="PROSITE" id="PS51194"/>
    </source>
</evidence>
<gene>
    <name evidence="8" type="ORF">ACFSJH_12535</name>
</gene>
<dbReference type="Proteomes" id="UP001597362">
    <property type="component" value="Unassembled WGS sequence"/>
</dbReference>
<keyword evidence="4" id="KW-0067">ATP-binding</keyword>
<proteinExistence type="predicted"/>
<dbReference type="CDD" id="cd18787">
    <property type="entry name" value="SF2_C_DEAD"/>
    <property type="match status" value="1"/>
</dbReference>
<feature type="domain" description="Helicase C-terminal" evidence="7">
    <location>
        <begin position="217"/>
        <end position="377"/>
    </location>
</feature>
<dbReference type="SMART" id="SM00487">
    <property type="entry name" value="DEXDc"/>
    <property type="match status" value="1"/>
</dbReference>
<dbReference type="Gene3D" id="3.40.50.300">
    <property type="entry name" value="P-loop containing nucleotide triphosphate hydrolases"/>
    <property type="match status" value="2"/>
</dbReference>
<dbReference type="GO" id="GO:0016787">
    <property type="term" value="F:hydrolase activity"/>
    <property type="evidence" value="ECO:0007669"/>
    <property type="project" value="UniProtKB-KW"/>
</dbReference>
<dbReference type="InterPro" id="IPR011545">
    <property type="entry name" value="DEAD/DEAH_box_helicase_dom"/>
</dbReference>
<evidence type="ECO:0000313" key="8">
    <source>
        <dbReference type="EMBL" id="MFD2116551.1"/>
    </source>
</evidence>
<organism evidence="8 9">
    <name type="scientific">Paenibacillus yanchengensis</name>
    <dbReference type="NCBI Taxonomy" id="2035833"/>
    <lineage>
        <taxon>Bacteria</taxon>
        <taxon>Bacillati</taxon>
        <taxon>Bacillota</taxon>
        <taxon>Bacilli</taxon>
        <taxon>Bacillales</taxon>
        <taxon>Paenibacillaceae</taxon>
        <taxon>Paenibacillus</taxon>
    </lineage>
</organism>
<dbReference type="SMART" id="SM00490">
    <property type="entry name" value="HELICc"/>
    <property type="match status" value="1"/>
</dbReference>
<feature type="domain" description="Helicase ATP-binding" evidence="6">
    <location>
        <begin position="36"/>
        <end position="206"/>
    </location>
</feature>
<dbReference type="Pfam" id="PF00271">
    <property type="entry name" value="Helicase_C"/>
    <property type="match status" value="1"/>
</dbReference>
<sequence>MTTETTWASLGLTKQWFEKLQQHDIVQPTAIQEQAIPAILAGKDIIARSQTGTGKTFAFLLPVLQLIDKNNSNIQAVILAPTQELAMQLVRVAELYTEDSGIRTQQLIGGAALQRQVDKLKLKPQLVIGTPGRVAELLKIRKLKLTTVRTVVVDEADQMFNLGSTKDLEAVLFAIGREKQKMFFSATYPIEMTVLQQRWMKEPTILHIEPEQRVVKSISNYYMVCERRDKLSVARRVIRMLEPKKALLFLNETDQIANWETKLRYEGFKIEAIYGDANKMQRAETMAKFREGTCQLLLATDLAARGLDIADLPLILQLDPAIDADHYVHRAGRTGRMGREGTVITLVTPQELFIMKKFSKQLNIDIQEYVMFKGNLMSPEKRDELASIPVTFRKPRASTAKPTQQSRTSAVSAPKKQVNKNAQEAPAKQQANKKTQEAPRSNKRVKPEKDKDKGAPKWLKQKRKS</sequence>
<dbReference type="PANTHER" id="PTHR47963:SF7">
    <property type="entry name" value="ATP-DEPENDENT RNA HELICASE YFML-RELATED"/>
    <property type="match status" value="1"/>
</dbReference>
<feature type="region of interest" description="Disordered" evidence="5">
    <location>
        <begin position="387"/>
        <end position="465"/>
    </location>
</feature>
<keyword evidence="1" id="KW-0547">Nucleotide-binding</keyword>
<dbReference type="InterPro" id="IPR044742">
    <property type="entry name" value="DEAD/DEAH_RhlB"/>
</dbReference>
<evidence type="ECO:0000256" key="3">
    <source>
        <dbReference type="ARBA" id="ARBA00022806"/>
    </source>
</evidence>
<dbReference type="InterPro" id="IPR014001">
    <property type="entry name" value="Helicase_ATP-bd"/>
</dbReference>
<dbReference type="PROSITE" id="PS51194">
    <property type="entry name" value="HELICASE_CTER"/>
    <property type="match status" value="1"/>
</dbReference>
<dbReference type="Pfam" id="PF00270">
    <property type="entry name" value="DEAD"/>
    <property type="match status" value="1"/>
</dbReference>
<evidence type="ECO:0000256" key="2">
    <source>
        <dbReference type="ARBA" id="ARBA00022801"/>
    </source>
</evidence>
<evidence type="ECO:0000313" key="9">
    <source>
        <dbReference type="Proteomes" id="UP001597362"/>
    </source>
</evidence>
<name>A0ABW4YLD5_9BACL</name>
<evidence type="ECO:0000256" key="4">
    <source>
        <dbReference type="ARBA" id="ARBA00022840"/>
    </source>
</evidence>
<evidence type="ECO:0000259" key="6">
    <source>
        <dbReference type="PROSITE" id="PS51192"/>
    </source>
</evidence>
<feature type="compositionally biased region" description="Polar residues" evidence="5">
    <location>
        <begin position="400"/>
        <end position="411"/>
    </location>
</feature>
<accession>A0ABW4YLD5</accession>
<dbReference type="EC" id="3.6.4.-" evidence="8"/>
<keyword evidence="9" id="KW-1185">Reference proteome</keyword>
<feature type="compositionally biased region" description="Basic and acidic residues" evidence="5">
    <location>
        <begin position="445"/>
        <end position="455"/>
    </location>
</feature>
<keyword evidence="2 8" id="KW-0378">Hydrolase</keyword>
<comment type="caution">
    <text evidence="8">The sequence shown here is derived from an EMBL/GenBank/DDBJ whole genome shotgun (WGS) entry which is preliminary data.</text>
</comment>
<dbReference type="InterPro" id="IPR001650">
    <property type="entry name" value="Helicase_C-like"/>
</dbReference>
<dbReference type="PANTHER" id="PTHR47963">
    <property type="entry name" value="DEAD-BOX ATP-DEPENDENT RNA HELICASE 47, MITOCHONDRIAL"/>
    <property type="match status" value="1"/>
</dbReference>
<evidence type="ECO:0000256" key="5">
    <source>
        <dbReference type="SAM" id="MobiDB-lite"/>
    </source>
</evidence>
<dbReference type="RefSeq" id="WP_377772817.1">
    <property type="nucleotide sequence ID" value="NZ_JBHUHO010000030.1"/>
</dbReference>
<reference evidence="9" key="1">
    <citation type="journal article" date="2019" name="Int. J. Syst. Evol. Microbiol.">
        <title>The Global Catalogue of Microorganisms (GCM) 10K type strain sequencing project: providing services to taxonomists for standard genome sequencing and annotation.</title>
        <authorList>
            <consortium name="The Broad Institute Genomics Platform"/>
            <consortium name="The Broad Institute Genome Sequencing Center for Infectious Disease"/>
            <person name="Wu L."/>
            <person name="Ma J."/>
        </authorList>
    </citation>
    <scope>NUCLEOTIDE SEQUENCE [LARGE SCALE GENOMIC DNA]</scope>
    <source>
        <strain evidence="9">GH52</strain>
    </source>
</reference>
<evidence type="ECO:0000256" key="1">
    <source>
        <dbReference type="ARBA" id="ARBA00022741"/>
    </source>
</evidence>
<dbReference type="SUPFAM" id="SSF52540">
    <property type="entry name" value="P-loop containing nucleoside triphosphate hydrolases"/>
    <property type="match status" value="1"/>
</dbReference>
<protein>
    <submittedName>
        <fullName evidence="8">DEAD/DEAH box helicase</fullName>
        <ecNumber evidence="8">3.6.4.-</ecNumber>
    </submittedName>
</protein>